<keyword evidence="1" id="KW-1133">Transmembrane helix</keyword>
<evidence type="ECO:0000256" key="1">
    <source>
        <dbReference type="SAM" id="Phobius"/>
    </source>
</evidence>
<organism evidence="2">
    <name type="scientific">uncultured bacterium fosmid pJB77G10</name>
    <dbReference type="NCBI Taxonomy" id="1478069"/>
    <lineage>
        <taxon>Bacteria</taxon>
        <taxon>environmental samples</taxon>
    </lineage>
</organism>
<keyword evidence="1" id="KW-0472">Membrane</keyword>
<sequence>MTTTKKKSWMRWLIPGFIFQSVVIGGGYGTGAEIKEYFLTQGFVGGLLGTLVTLVIWAIVCAATFEFSRVFKTFDYQSMMKKLLGKGAFLYEICYIVLLLIVLGVINATASSMITGLTGAPGWIGIAILSVGIIVLVVAGSEWIERVLSFWSYALYAVYIIFMIMCFTKFGDAISAEFSKGQVESSWFLMGAKYSFYNLGIVPALLFTVRNCDSRKEAVGEGLIAGAIGIIPAILLLVCEAGCATAVLGAEVPVTAIFDALQCNWLYILFEIVLFGTLIETGTGFIKAVDDRIEVTLEKSNSSKPAWVRPVIAVVSVIIGICVAQFGLTGLIAKGYGTACWGFFIFFVVPMLTLGIYKVVKATKKA</sequence>
<feature type="transmembrane region" description="Helical" evidence="1">
    <location>
        <begin position="12"/>
        <end position="31"/>
    </location>
</feature>
<evidence type="ECO:0000313" key="2">
    <source>
        <dbReference type="EMBL" id="AIF26660.1"/>
    </source>
</evidence>
<dbReference type="PANTHER" id="PTHR37814">
    <property type="entry name" value="CONSERVED MEMBRANE PROTEIN"/>
    <property type="match status" value="1"/>
</dbReference>
<protein>
    <recommendedName>
        <fullName evidence="3">Membrane protein YkvI</fullName>
    </recommendedName>
</protein>
<dbReference type="InterPro" id="IPR038728">
    <property type="entry name" value="YkvI-like"/>
</dbReference>
<dbReference type="EMBL" id="KF540241">
    <property type="protein sequence ID" value="AIF26660.1"/>
    <property type="molecule type" value="Genomic_DNA"/>
</dbReference>
<feature type="transmembrane region" description="Helical" evidence="1">
    <location>
        <begin position="122"/>
        <end position="141"/>
    </location>
</feature>
<evidence type="ECO:0008006" key="3">
    <source>
        <dbReference type="Google" id="ProtNLM"/>
    </source>
</evidence>
<reference evidence="2" key="1">
    <citation type="submission" date="2013-08" db="EMBL/GenBank/DDBJ databases">
        <title>Comparison of modified E. coli strains.</title>
        <authorList>
            <person name="Juergensen J."/>
            <person name="Bonge A."/>
            <person name="Streit W.R."/>
        </authorList>
    </citation>
    <scope>NUCLEOTIDE SEQUENCE</scope>
</reference>
<proteinExistence type="predicted"/>
<feature type="transmembrane region" description="Helical" evidence="1">
    <location>
        <begin position="265"/>
        <end position="286"/>
    </location>
</feature>
<accession>A0A0H3U829</accession>
<feature type="transmembrane region" description="Helical" evidence="1">
    <location>
        <begin position="43"/>
        <end position="67"/>
    </location>
</feature>
<feature type="transmembrane region" description="Helical" evidence="1">
    <location>
        <begin position="153"/>
        <end position="174"/>
    </location>
</feature>
<dbReference type="AlphaFoldDB" id="A0A0H3U829"/>
<feature type="transmembrane region" description="Helical" evidence="1">
    <location>
        <begin position="224"/>
        <end position="250"/>
    </location>
</feature>
<feature type="transmembrane region" description="Helical" evidence="1">
    <location>
        <begin position="194"/>
        <end position="212"/>
    </location>
</feature>
<keyword evidence="1" id="KW-0812">Transmembrane</keyword>
<name>A0A0H3U829_9BACT</name>
<feature type="transmembrane region" description="Helical" evidence="1">
    <location>
        <begin position="307"/>
        <end position="333"/>
    </location>
</feature>
<feature type="transmembrane region" description="Helical" evidence="1">
    <location>
        <begin position="339"/>
        <end position="360"/>
    </location>
</feature>
<feature type="transmembrane region" description="Helical" evidence="1">
    <location>
        <begin position="88"/>
        <end position="110"/>
    </location>
</feature>
<dbReference type="PANTHER" id="PTHR37814:SF1">
    <property type="entry name" value="MEMBRANE PROTEIN"/>
    <property type="match status" value="1"/>
</dbReference>